<dbReference type="GO" id="GO:0005886">
    <property type="term" value="C:plasma membrane"/>
    <property type="evidence" value="ECO:0007669"/>
    <property type="project" value="UniProtKB-SubCell"/>
</dbReference>
<dbReference type="InterPro" id="IPR003661">
    <property type="entry name" value="HisK_dim/P_dom"/>
</dbReference>
<feature type="domain" description="HAMP" evidence="17">
    <location>
        <begin position="225"/>
        <end position="276"/>
    </location>
</feature>
<evidence type="ECO:0000256" key="11">
    <source>
        <dbReference type="ARBA" id="ARBA00022840"/>
    </source>
</evidence>
<dbReference type="PROSITE" id="PS50885">
    <property type="entry name" value="HAMP"/>
    <property type="match status" value="1"/>
</dbReference>
<evidence type="ECO:0000256" key="1">
    <source>
        <dbReference type="ARBA" id="ARBA00000085"/>
    </source>
</evidence>
<keyword evidence="12 15" id="KW-1133">Transmembrane helix</keyword>
<evidence type="ECO:0000256" key="12">
    <source>
        <dbReference type="ARBA" id="ARBA00022989"/>
    </source>
</evidence>
<evidence type="ECO:0000256" key="15">
    <source>
        <dbReference type="SAM" id="Phobius"/>
    </source>
</evidence>
<dbReference type="Gene3D" id="3.30.565.10">
    <property type="entry name" value="Histidine kinase-like ATPase, C-terminal domain"/>
    <property type="match status" value="1"/>
</dbReference>
<dbReference type="RefSeq" id="WP_140587931.1">
    <property type="nucleotide sequence ID" value="NZ_VFRR01000008.1"/>
</dbReference>
<dbReference type="CDD" id="cd06225">
    <property type="entry name" value="HAMP"/>
    <property type="match status" value="1"/>
</dbReference>
<dbReference type="PANTHER" id="PTHR44936:SF5">
    <property type="entry name" value="SENSOR HISTIDINE KINASE ENVZ"/>
    <property type="match status" value="1"/>
</dbReference>
<organism evidence="18 19">
    <name type="scientific">Maribrevibacterium harenarium</name>
    <dbReference type="NCBI Taxonomy" id="2589817"/>
    <lineage>
        <taxon>Bacteria</taxon>
        <taxon>Pseudomonadati</taxon>
        <taxon>Pseudomonadota</taxon>
        <taxon>Gammaproteobacteria</taxon>
        <taxon>Oceanospirillales</taxon>
        <taxon>Oceanospirillaceae</taxon>
        <taxon>Maribrevibacterium</taxon>
    </lineage>
</organism>
<evidence type="ECO:0000256" key="10">
    <source>
        <dbReference type="ARBA" id="ARBA00022777"/>
    </source>
</evidence>
<dbReference type="OrthoDB" id="9804645at2"/>
<dbReference type="EMBL" id="VFRR01000008">
    <property type="protein sequence ID" value="TPE53998.1"/>
    <property type="molecule type" value="Genomic_DNA"/>
</dbReference>
<dbReference type="CDD" id="cd00075">
    <property type="entry name" value="HATPase"/>
    <property type="match status" value="1"/>
</dbReference>
<evidence type="ECO:0000256" key="8">
    <source>
        <dbReference type="ARBA" id="ARBA00022692"/>
    </source>
</evidence>
<protein>
    <recommendedName>
        <fullName evidence="3">histidine kinase</fullName>
        <ecNumber evidence="3">2.7.13.3</ecNumber>
    </recommendedName>
</protein>
<dbReference type="GO" id="GO:0000155">
    <property type="term" value="F:phosphorelay sensor kinase activity"/>
    <property type="evidence" value="ECO:0007669"/>
    <property type="project" value="InterPro"/>
</dbReference>
<evidence type="ECO:0000256" key="2">
    <source>
        <dbReference type="ARBA" id="ARBA00004429"/>
    </source>
</evidence>
<keyword evidence="9" id="KW-0547">Nucleotide-binding</keyword>
<feature type="domain" description="Histidine kinase" evidence="16">
    <location>
        <begin position="284"/>
        <end position="482"/>
    </location>
</feature>
<dbReference type="InterPro" id="IPR003594">
    <property type="entry name" value="HATPase_dom"/>
</dbReference>
<dbReference type="GO" id="GO:0005524">
    <property type="term" value="F:ATP binding"/>
    <property type="evidence" value="ECO:0007669"/>
    <property type="project" value="UniProtKB-KW"/>
</dbReference>
<name>A0A501WWZ8_9GAMM</name>
<sequence length="482" mass="54633">MPLGKRIRRWASSLTGQILLIMTFGVASAQLISASIWLRQLESDTEETVREVSKHMAFRIAATVSYFSSLPQSYRHIVIDQLQDMGGTRFFVTLNKEEIRINPIEPSPLQDIVKEEIHATLARQLGITNGLIAFSSPDDLHVINNHTRLVDLPERWGHHSLLVKPLTPPIVVIQIPINSTDWLYLASLMPDPYFLEGNSVLSQDRVFTMVISIVTVLLLTLLVLRRVTRPLGLLAKAAERFGQGGWKPLPEDGALEVRHTAHAFNDMQSRIQRYLNDRERLFASISHDLKTPITRLRLRAEMLDDDDMRDAMVRDLEDLDMLVKGALQSVKETDIHENRVEVDAMRMIKDMQHGANLTGYRVRVFGEMQSPFVGKPLALKRCLGNLIDNGLYYGQRVDLFIEDNENELLIRVCDHGPGIPVEKLDKVFQPYTRLDPERSPHRSGMGLGLSIARNIARAHGGEVSLLNRPEGGLEARLWLPRH</sequence>
<dbReference type="PROSITE" id="PS50109">
    <property type="entry name" value="HIS_KIN"/>
    <property type="match status" value="1"/>
</dbReference>
<evidence type="ECO:0000256" key="5">
    <source>
        <dbReference type="ARBA" id="ARBA00022519"/>
    </source>
</evidence>
<dbReference type="SMART" id="SM00304">
    <property type="entry name" value="HAMP"/>
    <property type="match status" value="1"/>
</dbReference>
<proteinExistence type="predicted"/>
<keyword evidence="13" id="KW-0902">Two-component regulatory system</keyword>
<evidence type="ECO:0000256" key="7">
    <source>
        <dbReference type="ARBA" id="ARBA00022679"/>
    </source>
</evidence>
<keyword evidence="5" id="KW-0997">Cell inner membrane</keyword>
<evidence type="ECO:0000313" key="18">
    <source>
        <dbReference type="EMBL" id="TPE53998.1"/>
    </source>
</evidence>
<dbReference type="SUPFAM" id="SSF47384">
    <property type="entry name" value="Homodimeric domain of signal transducing histidine kinase"/>
    <property type="match status" value="1"/>
</dbReference>
<comment type="caution">
    <text evidence="18">The sequence shown here is derived from an EMBL/GenBank/DDBJ whole genome shotgun (WGS) entry which is preliminary data.</text>
</comment>
<dbReference type="Proteomes" id="UP000315901">
    <property type="component" value="Unassembled WGS sequence"/>
</dbReference>
<dbReference type="InterPro" id="IPR036890">
    <property type="entry name" value="HATPase_C_sf"/>
</dbReference>
<evidence type="ECO:0000256" key="4">
    <source>
        <dbReference type="ARBA" id="ARBA00022475"/>
    </source>
</evidence>
<dbReference type="Gene3D" id="1.10.287.130">
    <property type="match status" value="1"/>
</dbReference>
<feature type="transmembrane region" description="Helical" evidence="15">
    <location>
        <begin position="206"/>
        <end position="224"/>
    </location>
</feature>
<dbReference type="SUPFAM" id="SSF55874">
    <property type="entry name" value="ATPase domain of HSP90 chaperone/DNA topoisomerase II/histidine kinase"/>
    <property type="match status" value="1"/>
</dbReference>
<evidence type="ECO:0000313" key="19">
    <source>
        <dbReference type="Proteomes" id="UP000315901"/>
    </source>
</evidence>
<dbReference type="SMART" id="SM00387">
    <property type="entry name" value="HATPase_c"/>
    <property type="match status" value="1"/>
</dbReference>
<dbReference type="InterPro" id="IPR050980">
    <property type="entry name" value="2C_sensor_his_kinase"/>
</dbReference>
<evidence type="ECO:0000256" key="3">
    <source>
        <dbReference type="ARBA" id="ARBA00012438"/>
    </source>
</evidence>
<evidence type="ECO:0000259" key="17">
    <source>
        <dbReference type="PROSITE" id="PS50885"/>
    </source>
</evidence>
<keyword evidence="14 15" id="KW-0472">Membrane</keyword>
<dbReference type="InterPro" id="IPR005467">
    <property type="entry name" value="His_kinase_dom"/>
</dbReference>
<dbReference type="Pfam" id="PF00672">
    <property type="entry name" value="HAMP"/>
    <property type="match status" value="1"/>
</dbReference>
<dbReference type="InterPro" id="IPR003660">
    <property type="entry name" value="HAMP_dom"/>
</dbReference>
<gene>
    <name evidence="18" type="ORF">FJM67_06230</name>
</gene>
<accession>A0A501WWZ8</accession>
<reference evidence="18 19" key="1">
    <citation type="submission" date="2019-06" db="EMBL/GenBank/DDBJ databases">
        <title>A novel bacterium of genus Marinomonas, isolated from coastal sand.</title>
        <authorList>
            <person name="Huang H."/>
            <person name="Mo K."/>
            <person name="Hu Y."/>
        </authorList>
    </citation>
    <scope>NUCLEOTIDE SEQUENCE [LARGE SCALE GENOMIC DNA]</scope>
    <source>
        <strain evidence="18 19">HB171799</strain>
    </source>
</reference>
<dbReference type="InterPro" id="IPR004358">
    <property type="entry name" value="Sig_transdc_His_kin-like_C"/>
</dbReference>
<keyword evidence="4" id="KW-1003">Cell membrane</keyword>
<evidence type="ECO:0000259" key="16">
    <source>
        <dbReference type="PROSITE" id="PS50109"/>
    </source>
</evidence>
<dbReference type="Pfam" id="PF00512">
    <property type="entry name" value="HisKA"/>
    <property type="match status" value="1"/>
</dbReference>
<dbReference type="AlphaFoldDB" id="A0A501WWZ8"/>
<dbReference type="InterPro" id="IPR036097">
    <property type="entry name" value="HisK_dim/P_sf"/>
</dbReference>
<dbReference type="Pfam" id="PF02518">
    <property type="entry name" value="HATPase_c"/>
    <property type="match status" value="1"/>
</dbReference>
<evidence type="ECO:0000256" key="9">
    <source>
        <dbReference type="ARBA" id="ARBA00022741"/>
    </source>
</evidence>
<comment type="subcellular location">
    <subcellularLocation>
        <location evidence="2">Cell inner membrane</location>
        <topology evidence="2">Multi-pass membrane protein</topology>
    </subcellularLocation>
</comment>
<dbReference type="PRINTS" id="PR00344">
    <property type="entry name" value="BCTRLSENSOR"/>
</dbReference>
<comment type="catalytic activity">
    <reaction evidence="1">
        <text>ATP + protein L-histidine = ADP + protein N-phospho-L-histidine.</text>
        <dbReference type="EC" id="2.7.13.3"/>
    </reaction>
</comment>
<keyword evidence="10" id="KW-0418">Kinase</keyword>
<evidence type="ECO:0000256" key="13">
    <source>
        <dbReference type="ARBA" id="ARBA00023012"/>
    </source>
</evidence>
<keyword evidence="8 15" id="KW-0812">Transmembrane</keyword>
<dbReference type="SMART" id="SM00388">
    <property type="entry name" value="HisKA"/>
    <property type="match status" value="1"/>
</dbReference>
<evidence type="ECO:0000256" key="14">
    <source>
        <dbReference type="ARBA" id="ARBA00023136"/>
    </source>
</evidence>
<keyword evidence="11" id="KW-0067">ATP-binding</keyword>
<dbReference type="EC" id="2.7.13.3" evidence="3"/>
<keyword evidence="6" id="KW-0597">Phosphoprotein</keyword>
<dbReference type="CDD" id="cd00082">
    <property type="entry name" value="HisKA"/>
    <property type="match status" value="1"/>
</dbReference>
<dbReference type="PANTHER" id="PTHR44936">
    <property type="entry name" value="SENSOR PROTEIN CREC"/>
    <property type="match status" value="1"/>
</dbReference>
<evidence type="ECO:0000256" key="6">
    <source>
        <dbReference type="ARBA" id="ARBA00022553"/>
    </source>
</evidence>
<keyword evidence="7" id="KW-0808">Transferase</keyword>
<keyword evidence="19" id="KW-1185">Reference proteome</keyword>